<dbReference type="PROSITE" id="PS50005">
    <property type="entry name" value="TPR"/>
    <property type="match status" value="2"/>
</dbReference>
<dbReference type="SMART" id="SM00028">
    <property type="entry name" value="TPR"/>
    <property type="match status" value="4"/>
</dbReference>
<accession>A0A2Z4GII7</accession>
<dbReference type="InterPro" id="IPR019734">
    <property type="entry name" value="TPR_rpt"/>
</dbReference>
<dbReference type="OrthoDB" id="1523318at2"/>
<keyword evidence="2 3" id="KW-0802">TPR repeat</keyword>
<protein>
    <submittedName>
        <fullName evidence="4">Uncharacterized protein</fullName>
    </submittedName>
</protein>
<dbReference type="PANTHER" id="PTHR44858">
    <property type="entry name" value="TETRATRICOPEPTIDE REPEAT PROTEIN 6"/>
    <property type="match status" value="1"/>
</dbReference>
<dbReference type="SUPFAM" id="SSF48452">
    <property type="entry name" value="TPR-like"/>
    <property type="match status" value="1"/>
</dbReference>
<dbReference type="InterPro" id="IPR050498">
    <property type="entry name" value="Ycf3"/>
</dbReference>
<organism evidence="4 5">
    <name type="scientific">Arcticibacterium luteifluviistationis</name>
    <dbReference type="NCBI Taxonomy" id="1784714"/>
    <lineage>
        <taxon>Bacteria</taxon>
        <taxon>Pseudomonadati</taxon>
        <taxon>Bacteroidota</taxon>
        <taxon>Cytophagia</taxon>
        <taxon>Cytophagales</taxon>
        <taxon>Leadbetterellaceae</taxon>
        <taxon>Arcticibacterium</taxon>
    </lineage>
</organism>
<evidence type="ECO:0000256" key="3">
    <source>
        <dbReference type="PROSITE-ProRule" id="PRU00339"/>
    </source>
</evidence>
<name>A0A2Z4GII7_9BACT</name>
<feature type="repeat" description="TPR" evidence="3">
    <location>
        <begin position="204"/>
        <end position="237"/>
    </location>
</feature>
<evidence type="ECO:0000313" key="4">
    <source>
        <dbReference type="EMBL" id="AWW00925.1"/>
    </source>
</evidence>
<dbReference type="KEGG" id="als:DJ013_14655"/>
<dbReference type="GO" id="GO:0046813">
    <property type="term" value="P:receptor-mediated virion attachment to host cell"/>
    <property type="evidence" value="ECO:0007669"/>
    <property type="project" value="TreeGrafter"/>
</dbReference>
<reference evidence="4 5" key="1">
    <citation type="submission" date="2018-05" db="EMBL/GenBank/DDBJ databases">
        <title>Complete genome sequence of Arcticibacterium luteifluviistationis SM1504T, a cytophagaceae bacterium isolated from Arctic surface seawater.</title>
        <authorList>
            <person name="Li Y."/>
            <person name="Qin Q.-L."/>
        </authorList>
    </citation>
    <scope>NUCLEOTIDE SEQUENCE [LARGE SCALE GENOMIC DNA]</scope>
    <source>
        <strain evidence="4 5">SM1504</strain>
    </source>
</reference>
<evidence type="ECO:0000256" key="1">
    <source>
        <dbReference type="ARBA" id="ARBA00022737"/>
    </source>
</evidence>
<dbReference type="Pfam" id="PF13181">
    <property type="entry name" value="TPR_8"/>
    <property type="match status" value="1"/>
</dbReference>
<sequence length="286" mass="33140">MGNTYFTWEAFANNFGKEMVSAEDVYSQMVKSGLMINSLGNFDFHFVSDKKDNLERLGLFITQHYPYEIKTIKKMGRNIWELHGLTNEIPINSNNLLYWGLDMYKRGYEFDSKLDAYGALLDHENPKLPVLDKLKEDWYFEKGIDCYNNGDLSGAIINWSLVLEINPKEPNSYYSRAIVKNELYTWKSAMEDYDKAIEIAPDFISALTNRGTLKDENGDYLGAIEDYNKVIELENVDLENIQKAYFNRGNSKLNLDDKIGACQDWKISYKLGAEYALERINQHCIN</sequence>
<feature type="repeat" description="TPR" evidence="3">
    <location>
        <begin position="170"/>
        <end position="203"/>
    </location>
</feature>
<dbReference type="EMBL" id="CP029480">
    <property type="protein sequence ID" value="AWW00925.1"/>
    <property type="molecule type" value="Genomic_DNA"/>
</dbReference>
<dbReference type="InterPro" id="IPR011990">
    <property type="entry name" value="TPR-like_helical_dom_sf"/>
</dbReference>
<evidence type="ECO:0000256" key="2">
    <source>
        <dbReference type="ARBA" id="ARBA00022803"/>
    </source>
</evidence>
<dbReference type="AlphaFoldDB" id="A0A2Z4GII7"/>
<dbReference type="Gene3D" id="1.25.40.10">
    <property type="entry name" value="Tetratricopeptide repeat domain"/>
    <property type="match status" value="1"/>
</dbReference>
<evidence type="ECO:0000313" key="5">
    <source>
        <dbReference type="Proteomes" id="UP000249873"/>
    </source>
</evidence>
<dbReference type="Proteomes" id="UP000249873">
    <property type="component" value="Chromosome"/>
</dbReference>
<dbReference type="PANTHER" id="PTHR44858:SF1">
    <property type="entry name" value="UDP-N-ACETYLGLUCOSAMINE--PEPTIDE N-ACETYLGLUCOSAMINYLTRANSFERASE SPINDLY-RELATED"/>
    <property type="match status" value="1"/>
</dbReference>
<keyword evidence="1" id="KW-0677">Repeat</keyword>
<keyword evidence="5" id="KW-1185">Reference proteome</keyword>
<dbReference type="GO" id="GO:0009279">
    <property type="term" value="C:cell outer membrane"/>
    <property type="evidence" value="ECO:0007669"/>
    <property type="project" value="TreeGrafter"/>
</dbReference>
<gene>
    <name evidence="4" type="ORF">DJ013_14655</name>
</gene>
<proteinExistence type="predicted"/>